<dbReference type="Proteomes" id="UP001642260">
    <property type="component" value="Unassembled WGS sequence"/>
</dbReference>
<evidence type="ECO:0000313" key="2">
    <source>
        <dbReference type="EMBL" id="CAH8380395.1"/>
    </source>
</evidence>
<feature type="region of interest" description="Disordered" evidence="1">
    <location>
        <begin position="25"/>
        <end position="61"/>
    </location>
</feature>
<proteinExistence type="predicted"/>
<dbReference type="AlphaFoldDB" id="A0ABC8LAX7"/>
<accession>A0ABC8LAX7</accession>
<evidence type="ECO:0000313" key="3">
    <source>
        <dbReference type="Proteomes" id="UP001642260"/>
    </source>
</evidence>
<comment type="caution">
    <text evidence="2">The sequence shown here is derived from an EMBL/GenBank/DDBJ whole genome shotgun (WGS) entry which is preliminary data.</text>
</comment>
<protein>
    <submittedName>
        <fullName evidence="2">Uncharacterized protein</fullName>
    </submittedName>
</protein>
<keyword evidence="3" id="KW-1185">Reference proteome</keyword>
<feature type="compositionally biased region" description="Basic and acidic residues" evidence="1">
    <location>
        <begin position="26"/>
        <end position="52"/>
    </location>
</feature>
<evidence type="ECO:0000256" key="1">
    <source>
        <dbReference type="SAM" id="MobiDB-lite"/>
    </source>
</evidence>
<sequence length="61" mass="6803">MVMAYSFWPAPAPVPSICIITGAFHGGRDDSNPMREKERERGEETGRIEKRWSSAGQPLVV</sequence>
<dbReference type="EMBL" id="CAKOAT010487377">
    <property type="protein sequence ID" value="CAH8380395.1"/>
    <property type="molecule type" value="Genomic_DNA"/>
</dbReference>
<gene>
    <name evidence="2" type="ORF">ERUC_LOCUS33160</name>
</gene>
<name>A0ABC8LAX7_ERUVS</name>
<organism evidence="2 3">
    <name type="scientific">Eruca vesicaria subsp. sativa</name>
    <name type="common">Garden rocket</name>
    <name type="synonym">Eruca sativa</name>
    <dbReference type="NCBI Taxonomy" id="29727"/>
    <lineage>
        <taxon>Eukaryota</taxon>
        <taxon>Viridiplantae</taxon>
        <taxon>Streptophyta</taxon>
        <taxon>Embryophyta</taxon>
        <taxon>Tracheophyta</taxon>
        <taxon>Spermatophyta</taxon>
        <taxon>Magnoliopsida</taxon>
        <taxon>eudicotyledons</taxon>
        <taxon>Gunneridae</taxon>
        <taxon>Pentapetalae</taxon>
        <taxon>rosids</taxon>
        <taxon>malvids</taxon>
        <taxon>Brassicales</taxon>
        <taxon>Brassicaceae</taxon>
        <taxon>Brassiceae</taxon>
        <taxon>Eruca</taxon>
    </lineage>
</organism>
<reference evidence="2 3" key="1">
    <citation type="submission" date="2022-03" db="EMBL/GenBank/DDBJ databases">
        <authorList>
            <person name="Macdonald S."/>
            <person name="Ahmed S."/>
            <person name="Newling K."/>
        </authorList>
    </citation>
    <scope>NUCLEOTIDE SEQUENCE [LARGE SCALE GENOMIC DNA]</scope>
</reference>